<evidence type="ECO:0000313" key="2">
    <source>
        <dbReference type="EMBL" id="AOW04156.1"/>
    </source>
</evidence>
<reference evidence="2 3" key="1">
    <citation type="journal article" date="2016" name="PLoS ONE">
        <title>Sequence Assembly of Yarrowia lipolytica Strain W29/CLIB89 Shows Transposable Element Diversity.</title>
        <authorList>
            <person name="Magnan C."/>
            <person name="Yu J."/>
            <person name="Chang I."/>
            <person name="Jahn E."/>
            <person name="Kanomata Y."/>
            <person name="Wu J."/>
            <person name="Zeller M."/>
            <person name="Oakes M."/>
            <person name="Baldi P."/>
            <person name="Sandmeyer S."/>
        </authorList>
    </citation>
    <scope>NUCLEOTIDE SEQUENCE [LARGE SCALE GENOMIC DNA]</scope>
    <source>
        <strain evidence="3">CLIB89(W29)</strain>
    </source>
</reference>
<accession>A0A1D8NEW1</accession>
<evidence type="ECO:0000256" key="1">
    <source>
        <dbReference type="SAM" id="MobiDB-lite"/>
    </source>
</evidence>
<sequence length="119" mass="13490">MREHAKIHVPRADDTLHWCLIFAGICYCKIFRTTAHTIPLIYARAQQFPPKRRTFSTVTTSPNASQDPNAPTTVDPNTTRHLTYSTVWGTSDSPYSRAMDSLVAPPYPDCVHHRLIVHC</sequence>
<dbReference type="GeneID" id="94583347"/>
<feature type="region of interest" description="Disordered" evidence="1">
    <location>
        <begin position="53"/>
        <end position="78"/>
    </location>
</feature>
<feature type="compositionally biased region" description="Polar residues" evidence="1">
    <location>
        <begin position="55"/>
        <end position="78"/>
    </location>
</feature>
<dbReference type="EMBL" id="CP017556">
    <property type="protein sequence ID" value="AOW04156.1"/>
    <property type="molecule type" value="Genomic_DNA"/>
</dbReference>
<gene>
    <name evidence="2" type="ORF">YALI1_D20637g</name>
</gene>
<proteinExistence type="predicted"/>
<protein>
    <submittedName>
        <fullName evidence="2">Uncharacterized protein</fullName>
    </submittedName>
</protein>
<dbReference type="AlphaFoldDB" id="A0A1D8NEW1"/>
<dbReference type="VEuPathDB" id="FungiDB:YALI1_D20637g"/>
<organism evidence="2 3">
    <name type="scientific">Yarrowia lipolytica</name>
    <name type="common">Candida lipolytica</name>
    <dbReference type="NCBI Taxonomy" id="4952"/>
    <lineage>
        <taxon>Eukaryota</taxon>
        <taxon>Fungi</taxon>
        <taxon>Dikarya</taxon>
        <taxon>Ascomycota</taxon>
        <taxon>Saccharomycotina</taxon>
        <taxon>Dipodascomycetes</taxon>
        <taxon>Dipodascales</taxon>
        <taxon>Dipodascales incertae sedis</taxon>
        <taxon>Yarrowia</taxon>
    </lineage>
</organism>
<name>A0A1D8NEW1_YARLL</name>
<dbReference type="Proteomes" id="UP000182444">
    <property type="component" value="Chromosome 1D"/>
</dbReference>
<dbReference type="RefSeq" id="XP_068138832.1">
    <property type="nucleotide sequence ID" value="XM_068282731.1"/>
</dbReference>
<evidence type="ECO:0000313" key="3">
    <source>
        <dbReference type="Proteomes" id="UP000182444"/>
    </source>
</evidence>